<dbReference type="InterPro" id="IPR002525">
    <property type="entry name" value="Transp_IS110-like_N"/>
</dbReference>
<comment type="caution">
    <text evidence="2">The sequence shown here is derived from an EMBL/GenBank/DDBJ whole genome shotgun (WGS) entry which is preliminary data.</text>
</comment>
<reference evidence="2 3" key="1">
    <citation type="submission" date="2017-06" db="EMBL/GenBank/DDBJ databases">
        <title>Draft Genome Sequence of Natranaerobius trueperi halophilic, alkalithermophilic bacteria from soda lakes.</title>
        <authorList>
            <person name="Zhao B."/>
        </authorList>
    </citation>
    <scope>NUCLEOTIDE SEQUENCE [LARGE SCALE GENOMIC DNA]</scope>
    <source>
        <strain evidence="2 3">DSM 18760</strain>
    </source>
</reference>
<protein>
    <recommendedName>
        <fullName evidence="1">Transposase IS110-like N-terminal domain-containing protein</fullName>
    </recommendedName>
</protein>
<proteinExistence type="predicted"/>
<gene>
    <name evidence="2" type="ORF">CDO51_13100</name>
</gene>
<feature type="domain" description="Transposase IS110-like N-terminal" evidence="1">
    <location>
        <begin position="2"/>
        <end position="136"/>
    </location>
</feature>
<dbReference type="EMBL" id="NIQC01000069">
    <property type="protein sequence ID" value="OWZ82634.1"/>
    <property type="molecule type" value="Genomic_DNA"/>
</dbReference>
<dbReference type="Proteomes" id="UP000214588">
    <property type="component" value="Unassembled WGS sequence"/>
</dbReference>
<keyword evidence="3" id="KW-1185">Reference proteome</keyword>
<dbReference type="OrthoDB" id="9811278at2"/>
<evidence type="ECO:0000313" key="2">
    <source>
        <dbReference type="EMBL" id="OWZ82634.1"/>
    </source>
</evidence>
<dbReference type="PANTHER" id="PTHR33055">
    <property type="entry name" value="TRANSPOSASE FOR INSERTION SEQUENCE ELEMENT IS1111A"/>
    <property type="match status" value="1"/>
</dbReference>
<dbReference type="Pfam" id="PF01548">
    <property type="entry name" value="DEDD_Tnp_IS110"/>
    <property type="match status" value="1"/>
</dbReference>
<dbReference type="GO" id="GO:0003677">
    <property type="term" value="F:DNA binding"/>
    <property type="evidence" value="ECO:0007669"/>
    <property type="project" value="InterPro"/>
</dbReference>
<dbReference type="AlphaFoldDB" id="A0A226BWF3"/>
<dbReference type="InterPro" id="IPR047650">
    <property type="entry name" value="Transpos_IS110"/>
</dbReference>
<name>A0A226BWF3_9FIRM</name>
<dbReference type="GO" id="GO:0004803">
    <property type="term" value="F:transposase activity"/>
    <property type="evidence" value="ECO:0007669"/>
    <property type="project" value="InterPro"/>
</dbReference>
<organism evidence="2 3">
    <name type="scientific">Natranaerobius trueperi</name>
    <dbReference type="NCBI Taxonomy" id="759412"/>
    <lineage>
        <taxon>Bacteria</taxon>
        <taxon>Bacillati</taxon>
        <taxon>Bacillota</taxon>
        <taxon>Clostridia</taxon>
        <taxon>Natranaerobiales</taxon>
        <taxon>Natranaerobiaceae</taxon>
        <taxon>Natranaerobius</taxon>
    </lineage>
</organism>
<evidence type="ECO:0000259" key="1">
    <source>
        <dbReference type="Pfam" id="PF01548"/>
    </source>
</evidence>
<dbReference type="GO" id="GO:0006313">
    <property type="term" value="P:DNA transposition"/>
    <property type="evidence" value="ECO:0007669"/>
    <property type="project" value="InterPro"/>
</dbReference>
<evidence type="ECO:0000313" key="3">
    <source>
        <dbReference type="Proteomes" id="UP000214588"/>
    </source>
</evidence>
<sequence length="151" mass="17939">MNFKNDRKGFKKFFSWLETIKKEQEKEEVLVGMEPTGQYWLNLGQFLKQVGIKPLLVNPNHVKRSKELDDNSPTKNDVKDARVIAQLLKDGRYSEPNIPTGIYAELRTGMNLRDRLMTDLNRIKGRVDNWLDRYFPEFRTVFKNWDGKQRF</sequence>
<accession>A0A226BWF3</accession>